<dbReference type="Pfam" id="PF00075">
    <property type="entry name" value="RNase_H"/>
    <property type="match status" value="1"/>
</dbReference>
<keyword evidence="13" id="KW-0547">Nucleotide-binding</keyword>
<comment type="subunit">
    <text evidence="7">Monomer.</text>
</comment>
<dbReference type="GO" id="GO:0005524">
    <property type="term" value="F:ATP binding"/>
    <property type="evidence" value="ECO:0007669"/>
    <property type="project" value="UniProtKB-KW"/>
</dbReference>
<gene>
    <name evidence="22" type="ORF">GH714_042481</name>
</gene>
<organism evidence="22 23">
    <name type="scientific">Hevea brasiliensis</name>
    <name type="common">Para rubber tree</name>
    <name type="synonym">Siphonia brasiliensis</name>
    <dbReference type="NCBI Taxonomy" id="3981"/>
    <lineage>
        <taxon>Eukaryota</taxon>
        <taxon>Viridiplantae</taxon>
        <taxon>Streptophyta</taxon>
        <taxon>Embryophyta</taxon>
        <taxon>Tracheophyta</taxon>
        <taxon>Spermatophyta</taxon>
        <taxon>Magnoliopsida</taxon>
        <taxon>eudicotyledons</taxon>
        <taxon>Gunneridae</taxon>
        <taxon>Pentapetalae</taxon>
        <taxon>rosids</taxon>
        <taxon>fabids</taxon>
        <taxon>Malpighiales</taxon>
        <taxon>Euphorbiaceae</taxon>
        <taxon>Crotonoideae</taxon>
        <taxon>Micrandreae</taxon>
        <taxon>Hevea</taxon>
    </lineage>
</organism>
<dbReference type="SUPFAM" id="SSF53633">
    <property type="entry name" value="Carbamate kinase-like"/>
    <property type="match status" value="1"/>
</dbReference>
<keyword evidence="17" id="KW-0067">ATP-binding</keyword>
<evidence type="ECO:0000256" key="5">
    <source>
        <dbReference type="ARBA" id="ARBA00005300"/>
    </source>
</evidence>
<evidence type="ECO:0000256" key="11">
    <source>
        <dbReference type="ARBA" id="ARBA00022722"/>
    </source>
</evidence>
<dbReference type="HAMAP" id="MF_01220_B">
    <property type="entry name" value="PyrH_B"/>
    <property type="match status" value="1"/>
</dbReference>
<evidence type="ECO:0000256" key="7">
    <source>
        <dbReference type="ARBA" id="ARBA00011245"/>
    </source>
</evidence>
<evidence type="ECO:0000256" key="19">
    <source>
        <dbReference type="ARBA" id="ARBA00022975"/>
    </source>
</evidence>
<dbReference type="AlphaFoldDB" id="A0A6A6JZ24"/>
<keyword evidence="16" id="KW-0378">Hydrolase</keyword>
<dbReference type="CDD" id="cd04254">
    <property type="entry name" value="AAK_UMPK-PyrH-Ec"/>
    <property type="match status" value="1"/>
</dbReference>
<evidence type="ECO:0000313" key="23">
    <source>
        <dbReference type="Proteomes" id="UP000467840"/>
    </source>
</evidence>
<evidence type="ECO:0000259" key="21">
    <source>
        <dbReference type="PROSITE" id="PS50879"/>
    </source>
</evidence>
<comment type="caution">
    <text evidence="22">The sequence shown here is derived from an EMBL/GenBank/DDBJ whole genome shotgun (WGS) entry which is preliminary data.</text>
</comment>
<evidence type="ECO:0000256" key="15">
    <source>
        <dbReference type="ARBA" id="ARBA00022777"/>
    </source>
</evidence>
<keyword evidence="18" id="KW-0460">Magnesium</keyword>
<feature type="domain" description="RNase H type-1" evidence="21">
    <location>
        <begin position="5"/>
        <end position="147"/>
    </location>
</feature>
<dbReference type="InterPro" id="IPR015963">
    <property type="entry name" value="Uridylate_kinase_bac"/>
</dbReference>
<evidence type="ECO:0000256" key="6">
    <source>
        <dbReference type="ARBA" id="ARBA00007614"/>
    </source>
</evidence>
<evidence type="ECO:0000256" key="9">
    <source>
        <dbReference type="ARBA" id="ARBA00012899"/>
    </source>
</evidence>
<dbReference type="EC" id="3.1.26.4" evidence="8"/>
<dbReference type="Gene3D" id="3.40.1160.10">
    <property type="entry name" value="Acetylglutamate kinase-like"/>
    <property type="match status" value="1"/>
</dbReference>
<dbReference type="InterPro" id="IPR012337">
    <property type="entry name" value="RNaseH-like_sf"/>
</dbReference>
<dbReference type="InterPro" id="IPR036397">
    <property type="entry name" value="RNaseH_sf"/>
</dbReference>
<evidence type="ECO:0000256" key="10">
    <source>
        <dbReference type="ARBA" id="ARBA00022679"/>
    </source>
</evidence>
<dbReference type="SUPFAM" id="SSF53098">
    <property type="entry name" value="Ribonuclease H-like"/>
    <property type="match status" value="1"/>
</dbReference>
<dbReference type="InterPro" id="IPR036393">
    <property type="entry name" value="AceGlu_kinase-like_sf"/>
</dbReference>
<dbReference type="Proteomes" id="UP000467840">
    <property type="component" value="Unassembled WGS sequence"/>
</dbReference>
<dbReference type="NCBIfam" id="NF001236">
    <property type="entry name" value="PRK00203.1"/>
    <property type="match status" value="1"/>
</dbReference>
<evidence type="ECO:0000256" key="13">
    <source>
        <dbReference type="ARBA" id="ARBA00022741"/>
    </source>
</evidence>
<accession>A0A6A6JZ24</accession>
<comment type="similarity">
    <text evidence="5">Belongs to the RNase H family.</text>
</comment>
<evidence type="ECO:0000256" key="14">
    <source>
        <dbReference type="ARBA" id="ARBA00022759"/>
    </source>
</evidence>
<keyword evidence="11" id="KW-0540">Nuclease</keyword>
<dbReference type="PANTHER" id="PTHR42833">
    <property type="entry name" value="URIDYLATE KINASE"/>
    <property type="match status" value="1"/>
</dbReference>
<keyword evidence="12" id="KW-0479">Metal-binding</keyword>
<dbReference type="EC" id="2.7.4.22" evidence="9"/>
<dbReference type="FunFam" id="3.30.420.10:FF:000089">
    <property type="entry name" value="Ribonuclease H"/>
    <property type="match status" value="1"/>
</dbReference>
<dbReference type="GO" id="GO:0006225">
    <property type="term" value="P:UDP biosynthetic process"/>
    <property type="evidence" value="ECO:0007669"/>
    <property type="project" value="TreeGrafter"/>
</dbReference>
<dbReference type="GO" id="GO:0044210">
    <property type="term" value="P:'de novo' CTP biosynthetic process"/>
    <property type="evidence" value="ECO:0007669"/>
    <property type="project" value="UniProtKB-UniPathway"/>
</dbReference>
<dbReference type="InterPro" id="IPR022892">
    <property type="entry name" value="RNaseHI"/>
</dbReference>
<sequence>MVLMGKSRVAIYTDGACSGNPGPGGWGAVLRFGDGEERRISGGSDDTTNNRMELTAVIMALAALAGPCSVCVNTDSTYVKNGITDWINKWKLNGWRTSNKSAVKNVDLWVELERLTLLHSIEWRWVKAHAGDEYNEEADMLARGEAERRMDVKLSWRRADENFFLSAKGLVITDKKSGLKTEIPEVAVYSKVGVLFLWGDWGASRVEIPTVYLSAFSPDKEVSGTRPTLSVSALREKLFVLIKSSVPVKVGSMLLSNQSGENLKVDSLSFGTEAKYDGRLFSLELTSGASSIKVKVSEHYKGVISLNVKCDNFNTALFEYIRFLDGVLPLYNKVLISGAADIVLDAHDRIEYCDIDLQSLKGTVPYGLHDSIIVHGFRVRAKYSDHELLLSDFNLLMDDVALKARAYFNAINNRLNASVSSYELKTQQVCRYWPEQLYPDLKRWYCSNVVEGTFREPQVAFHGHINDIKNVANYRFSAHVRDAAVMVSNKLGAVNIADGGLLLDRGELVIRSGNYSFRGVNAVEGVAVIKDVSSRDARLEMRGRAFGDVSKIYTAANGQERFGVVAENISGVANTKFIIEVSNLSGVSDVHSDVYITSEVGDLSVSGVLDSFDVYSAGLDLIVHNGSVEATIKGKMNEHDMTLVASGDPSSGGSMMCKFEGYISGDNIKQFSAAARHVGLSGYAKATIDWASNHSGTGGTKVNGVLDVAGLYSGLGYFPVGDQARILKFAALVEKSGNIQVHNATIEGQGIDIRLSGHIGQDVDLVADRVRFLKTDAQAHIKSAKDGNLVLQLNGKFLDLSKTNLWAFLNSESRQQGGFEVKLRVHNALMKNNVPIKRVLFNMKFGGDGKLHARWVRICNDNSPVRIEYGPRGLEVSTENAGSFLRAIDVVSTVDGGHLSIYMYPDSHMGRTQGVFSLTNFNIVNAPILAQILTLSSLQGIGNTLNGSGIHFGLWDGFRFKMSVSDGAATGGVQYSRVLLKVSGEAFVGGERFGFDPEVVLRLSRDLKNVKESGVELCIVVGGGNIFRGSSTSDGFERTSNDYVGMLATVINALTLQNALEEMGVECRVLSAMPMTAVCETYIRRRAVRHLEKGRVVICAAGIGSPFFTTDTAAVLRGIEMRCDAIFKGTQVDGVYSSDPKKDGSAVRYDRISYHDLLSSNLKIMDAAAISLARENSVPIIVFDLGGDGAFFEAVQGKGLFTTISD</sequence>
<dbReference type="InterPro" id="IPR001048">
    <property type="entry name" value="Asp/Glu/Uridylate_kinase"/>
</dbReference>
<dbReference type="NCBIfam" id="TIGR02075">
    <property type="entry name" value="pyrH_bact"/>
    <property type="match status" value="1"/>
</dbReference>
<comment type="catalytic activity">
    <reaction evidence="1">
        <text>Endonucleolytic cleavage to 5'-phosphomonoester.</text>
        <dbReference type="EC" id="3.1.26.4"/>
    </reaction>
</comment>
<dbReference type="InterPro" id="IPR002156">
    <property type="entry name" value="RNaseH_domain"/>
</dbReference>
<dbReference type="CDD" id="cd09278">
    <property type="entry name" value="RNase_HI_prokaryote_like"/>
    <property type="match status" value="1"/>
</dbReference>
<keyword evidence="23" id="KW-1185">Reference proteome</keyword>
<proteinExistence type="inferred from homology"/>
<dbReference type="GO" id="GO:0003676">
    <property type="term" value="F:nucleic acid binding"/>
    <property type="evidence" value="ECO:0007669"/>
    <property type="project" value="InterPro"/>
</dbReference>
<evidence type="ECO:0000256" key="18">
    <source>
        <dbReference type="ARBA" id="ARBA00022842"/>
    </source>
</evidence>
<keyword evidence="10" id="KW-0808">Transferase</keyword>
<evidence type="ECO:0000256" key="4">
    <source>
        <dbReference type="ARBA" id="ARBA00004791"/>
    </source>
</evidence>
<evidence type="ECO:0000256" key="17">
    <source>
        <dbReference type="ARBA" id="ARBA00022840"/>
    </source>
</evidence>
<dbReference type="PANTHER" id="PTHR42833:SF4">
    <property type="entry name" value="URIDYLATE KINASE PUMPKIN, CHLOROPLASTIC"/>
    <property type="match status" value="1"/>
</dbReference>
<name>A0A6A6JZ24_HEVBR</name>
<keyword evidence="15" id="KW-0418">Kinase</keyword>
<dbReference type="GO" id="GO:0004523">
    <property type="term" value="F:RNA-DNA hybrid ribonuclease activity"/>
    <property type="evidence" value="ECO:0007669"/>
    <property type="project" value="UniProtKB-EC"/>
</dbReference>
<dbReference type="EMBL" id="JAAGAX010000511">
    <property type="protein sequence ID" value="KAF2281657.1"/>
    <property type="molecule type" value="Genomic_DNA"/>
</dbReference>
<protein>
    <recommendedName>
        <fullName evidence="20">Uridine monophosphate kinase</fullName>
        <ecNumber evidence="9">2.7.4.22</ecNumber>
        <ecNumber evidence="8">3.1.26.4</ecNumber>
    </recommendedName>
</protein>
<evidence type="ECO:0000256" key="2">
    <source>
        <dbReference type="ARBA" id="ARBA00001946"/>
    </source>
</evidence>
<comment type="similarity">
    <text evidence="6">Belongs to the UMP kinase family.</text>
</comment>
<evidence type="ECO:0000256" key="3">
    <source>
        <dbReference type="ARBA" id="ARBA00004065"/>
    </source>
</evidence>
<dbReference type="GO" id="GO:0046872">
    <property type="term" value="F:metal ion binding"/>
    <property type="evidence" value="ECO:0007669"/>
    <property type="project" value="UniProtKB-KW"/>
</dbReference>
<keyword evidence="14" id="KW-0255">Endonuclease</keyword>
<evidence type="ECO:0000313" key="22">
    <source>
        <dbReference type="EMBL" id="KAF2281657.1"/>
    </source>
</evidence>
<keyword evidence="19" id="KW-0665">Pyrimidine biosynthesis</keyword>
<comment type="cofactor">
    <cofactor evidence="2">
        <name>Mg(2+)</name>
        <dbReference type="ChEBI" id="CHEBI:18420"/>
    </cofactor>
</comment>
<dbReference type="PROSITE" id="PS50879">
    <property type="entry name" value="RNASE_H_1"/>
    <property type="match status" value="1"/>
</dbReference>
<dbReference type="Gene3D" id="3.30.420.10">
    <property type="entry name" value="Ribonuclease H-like superfamily/Ribonuclease H"/>
    <property type="match status" value="1"/>
</dbReference>
<dbReference type="UniPathway" id="UPA00159">
    <property type="reaction ID" value="UER00275"/>
</dbReference>
<evidence type="ECO:0000256" key="12">
    <source>
        <dbReference type="ARBA" id="ARBA00022723"/>
    </source>
</evidence>
<comment type="function">
    <text evidence="3">Endonuclease that specifically degrades the RNA of RNA-DNA hybrids.</text>
</comment>
<evidence type="ECO:0000256" key="8">
    <source>
        <dbReference type="ARBA" id="ARBA00012180"/>
    </source>
</evidence>
<evidence type="ECO:0000256" key="16">
    <source>
        <dbReference type="ARBA" id="ARBA00022801"/>
    </source>
</evidence>
<reference evidence="22 23" key="1">
    <citation type="journal article" date="2020" name="Mol. Plant">
        <title>The Chromosome-Based Rubber Tree Genome Provides New Insights into Spurge Genome Evolution and Rubber Biosynthesis.</title>
        <authorList>
            <person name="Liu J."/>
            <person name="Shi C."/>
            <person name="Shi C.C."/>
            <person name="Li W."/>
            <person name="Zhang Q.J."/>
            <person name="Zhang Y."/>
            <person name="Li K."/>
            <person name="Lu H.F."/>
            <person name="Shi C."/>
            <person name="Zhu S.T."/>
            <person name="Xiao Z.Y."/>
            <person name="Nan H."/>
            <person name="Yue Y."/>
            <person name="Zhu X.G."/>
            <person name="Wu Y."/>
            <person name="Hong X.N."/>
            <person name="Fan G.Y."/>
            <person name="Tong Y."/>
            <person name="Zhang D."/>
            <person name="Mao C.L."/>
            <person name="Liu Y.L."/>
            <person name="Hao S.J."/>
            <person name="Liu W.Q."/>
            <person name="Lv M.Q."/>
            <person name="Zhang H.B."/>
            <person name="Liu Y."/>
            <person name="Hu-Tang G.R."/>
            <person name="Wang J.P."/>
            <person name="Wang J.H."/>
            <person name="Sun Y.H."/>
            <person name="Ni S.B."/>
            <person name="Chen W.B."/>
            <person name="Zhang X.C."/>
            <person name="Jiao Y.N."/>
            <person name="Eichler E.E."/>
            <person name="Li G.H."/>
            <person name="Liu X."/>
            <person name="Gao L.Z."/>
        </authorList>
    </citation>
    <scope>NUCLEOTIDE SEQUENCE [LARGE SCALE GENOMIC DNA]</scope>
    <source>
        <strain evidence="23">cv. GT1</strain>
        <tissue evidence="22">Leaf</tissue>
    </source>
</reference>
<dbReference type="FunFam" id="3.40.1160.10:FF:000001">
    <property type="entry name" value="Uridylate kinase"/>
    <property type="match status" value="1"/>
</dbReference>
<dbReference type="Pfam" id="PF00696">
    <property type="entry name" value="AA_kinase"/>
    <property type="match status" value="1"/>
</dbReference>
<dbReference type="GO" id="GO:0005737">
    <property type="term" value="C:cytoplasm"/>
    <property type="evidence" value="ECO:0007669"/>
    <property type="project" value="InterPro"/>
</dbReference>
<comment type="pathway">
    <text evidence="4">Pyrimidine metabolism; CTP biosynthesis via de novo pathway; UDP from UMP (UMPK route): step 1/1.</text>
</comment>
<evidence type="ECO:0000256" key="1">
    <source>
        <dbReference type="ARBA" id="ARBA00000077"/>
    </source>
</evidence>
<dbReference type="HAMAP" id="MF_00042">
    <property type="entry name" value="RNase_H"/>
    <property type="match status" value="1"/>
</dbReference>
<dbReference type="GO" id="GO:0033862">
    <property type="term" value="F:UMP kinase activity"/>
    <property type="evidence" value="ECO:0007669"/>
    <property type="project" value="UniProtKB-EC"/>
</dbReference>
<evidence type="ECO:0000256" key="20">
    <source>
        <dbReference type="ARBA" id="ARBA00032092"/>
    </source>
</evidence>